<name>A0A418MAJ2_9BACT</name>
<evidence type="ECO:0000313" key="10">
    <source>
        <dbReference type="Proteomes" id="UP000283523"/>
    </source>
</evidence>
<reference evidence="9 10" key="1">
    <citation type="submission" date="2018-08" db="EMBL/GenBank/DDBJ databases">
        <title>Fibrisoma montanum sp. nov., isolated from Danxia mountain soil.</title>
        <authorList>
            <person name="Huang Y."/>
        </authorList>
    </citation>
    <scope>NUCLEOTIDE SEQUENCE [LARGE SCALE GENOMIC DNA]</scope>
    <source>
        <strain evidence="9 10">HYT19</strain>
    </source>
</reference>
<feature type="transmembrane region" description="Helical" evidence="7">
    <location>
        <begin position="210"/>
        <end position="228"/>
    </location>
</feature>
<dbReference type="GO" id="GO:0005886">
    <property type="term" value="C:plasma membrane"/>
    <property type="evidence" value="ECO:0007669"/>
    <property type="project" value="UniProtKB-SubCell"/>
</dbReference>
<dbReference type="OrthoDB" id="789166at2"/>
<dbReference type="InterPro" id="IPR000515">
    <property type="entry name" value="MetI-like"/>
</dbReference>
<dbReference type="InterPro" id="IPR005769">
    <property type="entry name" value="PhnE/PtxC"/>
</dbReference>
<dbReference type="PROSITE" id="PS50928">
    <property type="entry name" value="ABC_TM1"/>
    <property type="match status" value="1"/>
</dbReference>
<dbReference type="RefSeq" id="WP_119667588.1">
    <property type="nucleotide sequence ID" value="NZ_QXED01000003.1"/>
</dbReference>
<keyword evidence="6 7" id="KW-0472">Membrane</keyword>
<dbReference type="GO" id="GO:0015416">
    <property type="term" value="F:ABC-type phosphonate transporter activity"/>
    <property type="evidence" value="ECO:0007669"/>
    <property type="project" value="InterPro"/>
</dbReference>
<feature type="transmembrane region" description="Helical" evidence="7">
    <location>
        <begin position="20"/>
        <end position="36"/>
    </location>
</feature>
<protein>
    <submittedName>
        <fullName evidence="9">Phosphonate ABC transporter, permease protein PhnE</fullName>
    </submittedName>
</protein>
<sequence>MKQDTPWTYSGYRRRQTLRIWTIALVIGFCAYWAGVSCKVDVDALRTGLPKGIDFLGYLFPPDWTAFADMAMPALETILLAFLATIFGAFLSLFFGLAAASNIAPRWLRNLSRFLLATERSLPEIVILLLLISALGLGPFPGVIAMAFGCIGMLGRLFSDAIEEINPATLESIESVGARRWQVITYGVLPQVLPSLLANTIFRFEVNIRLSVLLGAVGAGGIGFQLYYSFQTLQYQRATTAILITLLLVFVSERLSDYVRKKLTLDARL</sequence>
<dbReference type="CDD" id="cd06261">
    <property type="entry name" value="TM_PBP2"/>
    <property type="match status" value="1"/>
</dbReference>
<feature type="domain" description="ABC transmembrane type-1" evidence="8">
    <location>
        <begin position="74"/>
        <end position="256"/>
    </location>
</feature>
<evidence type="ECO:0000256" key="2">
    <source>
        <dbReference type="ARBA" id="ARBA00022448"/>
    </source>
</evidence>
<dbReference type="PANTHER" id="PTHR30043:SF1">
    <property type="entry name" value="ABC TRANSPORT SYSTEM PERMEASE PROTEIN P69"/>
    <property type="match status" value="1"/>
</dbReference>
<keyword evidence="10" id="KW-1185">Reference proteome</keyword>
<gene>
    <name evidence="9" type="primary">phnE</name>
    <name evidence="9" type="ORF">DYU11_10205</name>
</gene>
<accession>A0A418MAJ2</accession>
<evidence type="ECO:0000256" key="4">
    <source>
        <dbReference type="ARBA" id="ARBA00022692"/>
    </source>
</evidence>
<evidence type="ECO:0000256" key="6">
    <source>
        <dbReference type="ARBA" id="ARBA00023136"/>
    </source>
</evidence>
<dbReference type="Gene3D" id="1.10.3720.10">
    <property type="entry name" value="MetI-like"/>
    <property type="match status" value="1"/>
</dbReference>
<keyword evidence="4 7" id="KW-0812">Transmembrane</keyword>
<feature type="transmembrane region" description="Helical" evidence="7">
    <location>
        <begin position="78"/>
        <end position="104"/>
    </location>
</feature>
<proteinExistence type="inferred from homology"/>
<evidence type="ECO:0000256" key="5">
    <source>
        <dbReference type="ARBA" id="ARBA00022989"/>
    </source>
</evidence>
<comment type="caution">
    <text evidence="9">The sequence shown here is derived from an EMBL/GenBank/DDBJ whole genome shotgun (WGS) entry which is preliminary data.</text>
</comment>
<organism evidence="9 10">
    <name type="scientific">Fibrisoma montanum</name>
    <dbReference type="NCBI Taxonomy" id="2305895"/>
    <lineage>
        <taxon>Bacteria</taxon>
        <taxon>Pseudomonadati</taxon>
        <taxon>Bacteroidota</taxon>
        <taxon>Cytophagia</taxon>
        <taxon>Cytophagales</taxon>
        <taxon>Spirosomataceae</taxon>
        <taxon>Fibrisoma</taxon>
    </lineage>
</organism>
<evidence type="ECO:0000313" key="9">
    <source>
        <dbReference type="EMBL" id="RIV23370.1"/>
    </source>
</evidence>
<dbReference type="Pfam" id="PF00528">
    <property type="entry name" value="BPD_transp_1"/>
    <property type="match status" value="1"/>
</dbReference>
<evidence type="ECO:0000256" key="1">
    <source>
        <dbReference type="ARBA" id="ARBA00004651"/>
    </source>
</evidence>
<dbReference type="SUPFAM" id="SSF161098">
    <property type="entry name" value="MetI-like"/>
    <property type="match status" value="1"/>
</dbReference>
<keyword evidence="3" id="KW-1003">Cell membrane</keyword>
<dbReference type="NCBIfam" id="TIGR01097">
    <property type="entry name" value="PhnE"/>
    <property type="match status" value="1"/>
</dbReference>
<dbReference type="PANTHER" id="PTHR30043">
    <property type="entry name" value="PHOSPHONATES TRANSPORT SYSTEM PERMEASE PROTEIN"/>
    <property type="match status" value="1"/>
</dbReference>
<evidence type="ECO:0000256" key="7">
    <source>
        <dbReference type="RuleBase" id="RU363032"/>
    </source>
</evidence>
<comment type="similarity">
    <text evidence="7">Belongs to the binding-protein-dependent transport system permease family.</text>
</comment>
<keyword evidence="5 7" id="KW-1133">Transmembrane helix</keyword>
<dbReference type="AlphaFoldDB" id="A0A418MAJ2"/>
<dbReference type="InterPro" id="IPR035906">
    <property type="entry name" value="MetI-like_sf"/>
</dbReference>
<evidence type="ECO:0000259" key="8">
    <source>
        <dbReference type="PROSITE" id="PS50928"/>
    </source>
</evidence>
<evidence type="ECO:0000256" key="3">
    <source>
        <dbReference type="ARBA" id="ARBA00022475"/>
    </source>
</evidence>
<keyword evidence="2 7" id="KW-0813">Transport</keyword>
<comment type="subcellular location">
    <subcellularLocation>
        <location evidence="1 7">Cell membrane</location>
        <topology evidence="1 7">Multi-pass membrane protein</topology>
    </subcellularLocation>
</comment>
<feature type="transmembrane region" description="Helical" evidence="7">
    <location>
        <begin position="125"/>
        <end position="158"/>
    </location>
</feature>
<dbReference type="EMBL" id="QXED01000003">
    <property type="protein sequence ID" value="RIV23370.1"/>
    <property type="molecule type" value="Genomic_DNA"/>
</dbReference>
<dbReference type="Proteomes" id="UP000283523">
    <property type="component" value="Unassembled WGS sequence"/>
</dbReference>